<keyword evidence="3" id="KW-1185">Reference proteome</keyword>
<gene>
    <name evidence="2" type="ORF">GCM10009823_01720</name>
</gene>
<comment type="caution">
    <text evidence="2">The sequence shown here is derived from an EMBL/GenBank/DDBJ whole genome shotgun (WGS) entry which is preliminary data.</text>
</comment>
<dbReference type="InterPro" id="IPR018561">
    <property type="entry name" value="AosR"/>
</dbReference>
<evidence type="ECO:0000256" key="1">
    <source>
        <dbReference type="SAM" id="MobiDB-lite"/>
    </source>
</evidence>
<proteinExistence type="predicted"/>
<feature type="region of interest" description="Disordered" evidence="1">
    <location>
        <begin position="188"/>
        <end position="227"/>
    </location>
</feature>
<protein>
    <submittedName>
        <fullName evidence="2">DUF2017 domain-containing protein</fullName>
    </submittedName>
</protein>
<sequence>MRILTDRIPDGQLAVEMEDGERSILTALLADVAQLLSADMPEPPADPFERLVGHLDPDQSVARPHDPALLRLLPDVDSADPARSAEFRRLTELDLREGKLHRIRIALESLRTSSGAGEVVLDREAAIVWMRVLTDVRLVLAARLEITDEDDAERIFAGESELGDAGEAVVSLYELTSWLQEHLTEFAASGLSEDGGEAPDEGRTGRDRRHGPGGDAPDAGTGEGGPT</sequence>
<dbReference type="RefSeq" id="WP_344334426.1">
    <property type="nucleotide sequence ID" value="NZ_BAAAPZ010000001.1"/>
</dbReference>
<dbReference type="Proteomes" id="UP001500984">
    <property type="component" value="Unassembled WGS sequence"/>
</dbReference>
<accession>A0ABN2W9N4</accession>
<evidence type="ECO:0000313" key="2">
    <source>
        <dbReference type="EMBL" id="GAA2087336.1"/>
    </source>
</evidence>
<dbReference type="Pfam" id="PF09438">
    <property type="entry name" value="DUF2017"/>
    <property type="match status" value="1"/>
</dbReference>
<dbReference type="EMBL" id="BAAAPZ010000001">
    <property type="protein sequence ID" value="GAA2087336.1"/>
    <property type="molecule type" value="Genomic_DNA"/>
</dbReference>
<reference evidence="2 3" key="1">
    <citation type="journal article" date="2019" name="Int. J. Syst. Evol. Microbiol.">
        <title>The Global Catalogue of Microorganisms (GCM) 10K type strain sequencing project: providing services to taxonomists for standard genome sequencing and annotation.</title>
        <authorList>
            <consortium name="The Broad Institute Genomics Platform"/>
            <consortium name="The Broad Institute Genome Sequencing Center for Infectious Disease"/>
            <person name="Wu L."/>
            <person name="Ma J."/>
        </authorList>
    </citation>
    <scope>NUCLEOTIDE SEQUENCE [LARGE SCALE GENOMIC DNA]</scope>
    <source>
        <strain evidence="2 3">JCM 15900</strain>
    </source>
</reference>
<name>A0ABN2W9N4_9MICO</name>
<organism evidence="2 3">
    <name type="scientific">Brevibacterium salitolerans</name>
    <dbReference type="NCBI Taxonomy" id="1403566"/>
    <lineage>
        <taxon>Bacteria</taxon>
        <taxon>Bacillati</taxon>
        <taxon>Actinomycetota</taxon>
        <taxon>Actinomycetes</taxon>
        <taxon>Micrococcales</taxon>
        <taxon>Brevibacteriaceae</taxon>
        <taxon>Brevibacterium</taxon>
    </lineage>
</organism>
<evidence type="ECO:0000313" key="3">
    <source>
        <dbReference type="Proteomes" id="UP001500984"/>
    </source>
</evidence>